<dbReference type="GO" id="GO:0006398">
    <property type="term" value="P:mRNA 3'-end processing by stem-loop binding and cleavage"/>
    <property type="evidence" value="ECO:0007669"/>
    <property type="project" value="TreeGrafter"/>
</dbReference>
<feature type="region of interest" description="Disordered" evidence="6">
    <location>
        <begin position="1"/>
        <end position="20"/>
    </location>
</feature>
<dbReference type="Pfam" id="PF11718">
    <property type="entry name" value="CPSF73-100_C"/>
    <property type="match status" value="1"/>
</dbReference>
<reference evidence="10 11" key="1">
    <citation type="submission" date="2024-03" db="EMBL/GenBank/DDBJ databases">
        <title>Complete genome sequence of the green alga Chloropicon roscoffensis RCC1871.</title>
        <authorList>
            <person name="Lemieux C."/>
            <person name="Pombert J.-F."/>
            <person name="Otis C."/>
            <person name="Turmel M."/>
        </authorList>
    </citation>
    <scope>NUCLEOTIDE SEQUENCE [LARGE SCALE GENOMIC DNA]</scope>
    <source>
        <strain evidence="10 11">RCC1871</strain>
    </source>
</reference>
<dbReference type="CDD" id="cd16292">
    <property type="entry name" value="CPSF3-like_MBL-fold"/>
    <property type="match status" value="1"/>
</dbReference>
<dbReference type="EMBL" id="CP151505">
    <property type="protein sequence ID" value="WZN61983.1"/>
    <property type="molecule type" value="Genomic_DNA"/>
</dbReference>
<dbReference type="AlphaFoldDB" id="A0AAX4P7A7"/>
<evidence type="ECO:0000313" key="10">
    <source>
        <dbReference type="EMBL" id="WZN61983.1"/>
    </source>
</evidence>
<dbReference type="SMART" id="SM00849">
    <property type="entry name" value="Lactamase_B"/>
    <property type="match status" value="1"/>
</dbReference>
<keyword evidence="3" id="KW-0540">Nuclease</keyword>
<sequence>MDRGAAGEPSSSAPTEGPVVATTSAASGANTMEITPLGAGQEVGRSCLVLKYKGKTIMFDCGVHPAYSGLVALPYFDSVDPSEVDLLLVTHFHIDHSAALPYFLFKTNFKGRVFMTHSTKAIYRLMLADFARVGRAATEEQIFDENDLQRSMERIEVLDYHQEVEACGVRFWSYAAGHVLGAAMFMVDIAGVKFLYTGDYSREEDRHLKGAEMPSIPPDIICVESTYGVQTHLPLYEREKLYTETIAAALQRGGRVLCPVFALGRTQELLLLLEEYWASHPELHRFPIFYASPLAKRCMSVYQTYINQMNDKIKTKASLGNPFDFKYIRNLSGISDFDDSGPCVVFASPGMLQSGLSRQLFDRWCQNAKNALVIPGYCPEGTLAKHVLTEPKEVQLLSGQVVPLKMSVHYISFSAHADYTQTSEFLSTLNPAKIVLVHGEATEMGRMKSALQRRFENEGKSIEIFNPKNCQTVSMEFKVDKEVRAVGKLADSVVLKDGERVSGLLVQKGFKHTLLDPKDLQTYTQLSAGTVTQKQVIPVEIPFLSLSDQVASIFSKVELKEGKGGKQVIVIDPGVELHSEDDKVVVMQWRSDPITDTIADSVVAVLMQLQMKPSLGRAETGVPYRVMKSLAADSGERDEKTGEKKLQSPEAGLIDEVLESIFGKVQQDAKKGEWIVSVGDVTASIDMRTHAVQCKDDRVKSQIRVAIKRIVQALYPIDCGC</sequence>
<dbReference type="InterPro" id="IPR011108">
    <property type="entry name" value="RMMBL"/>
</dbReference>
<evidence type="ECO:0000259" key="9">
    <source>
        <dbReference type="SMART" id="SM01098"/>
    </source>
</evidence>
<feature type="domain" description="Metallo-beta-lactamase" evidence="7">
    <location>
        <begin position="44"/>
        <end position="255"/>
    </location>
</feature>
<evidence type="ECO:0000256" key="4">
    <source>
        <dbReference type="ARBA" id="ARBA00022801"/>
    </source>
</evidence>
<dbReference type="GO" id="GO:0004534">
    <property type="term" value="F:5'-3' RNA exonuclease activity"/>
    <property type="evidence" value="ECO:0007669"/>
    <property type="project" value="TreeGrafter"/>
</dbReference>
<keyword evidence="11" id="KW-1185">Reference proteome</keyword>
<keyword evidence="2" id="KW-0507">mRNA processing</keyword>
<dbReference type="Pfam" id="PF00753">
    <property type="entry name" value="Lactamase_B"/>
    <property type="match status" value="1"/>
</dbReference>
<dbReference type="GO" id="GO:0004521">
    <property type="term" value="F:RNA endonuclease activity"/>
    <property type="evidence" value="ECO:0007669"/>
    <property type="project" value="TreeGrafter"/>
</dbReference>
<dbReference type="InterPro" id="IPR022712">
    <property type="entry name" value="Beta_Casp"/>
</dbReference>
<evidence type="ECO:0000256" key="5">
    <source>
        <dbReference type="ARBA" id="ARBA00023242"/>
    </source>
</evidence>
<dbReference type="InterPro" id="IPR036866">
    <property type="entry name" value="RibonucZ/Hydroxyglut_hydro"/>
</dbReference>
<evidence type="ECO:0000256" key="6">
    <source>
        <dbReference type="SAM" id="MobiDB-lite"/>
    </source>
</evidence>
<dbReference type="SUPFAM" id="SSF56281">
    <property type="entry name" value="Metallo-hydrolase/oxidoreductase"/>
    <property type="match status" value="1"/>
</dbReference>
<dbReference type="FunFam" id="3.40.50.10890:FF:000001">
    <property type="entry name" value="Cleavage and polyadenylation specificity factor subunit 3"/>
    <property type="match status" value="1"/>
</dbReference>
<evidence type="ECO:0000313" key="11">
    <source>
        <dbReference type="Proteomes" id="UP001472866"/>
    </source>
</evidence>
<dbReference type="GO" id="GO:0003723">
    <property type="term" value="F:RNA binding"/>
    <property type="evidence" value="ECO:0007669"/>
    <property type="project" value="TreeGrafter"/>
</dbReference>
<dbReference type="GO" id="GO:0005847">
    <property type="term" value="C:mRNA cleavage and polyadenylation specificity factor complex"/>
    <property type="evidence" value="ECO:0007669"/>
    <property type="project" value="TreeGrafter"/>
</dbReference>
<dbReference type="Proteomes" id="UP001472866">
    <property type="component" value="Chromosome 05"/>
</dbReference>
<dbReference type="InterPro" id="IPR021718">
    <property type="entry name" value="CPSF73-100_C"/>
</dbReference>
<name>A0AAX4P7A7_9CHLO</name>
<evidence type="ECO:0000256" key="1">
    <source>
        <dbReference type="ARBA" id="ARBA00004123"/>
    </source>
</evidence>
<dbReference type="PANTHER" id="PTHR11203">
    <property type="entry name" value="CLEAVAGE AND POLYADENYLATION SPECIFICITY FACTOR FAMILY MEMBER"/>
    <property type="match status" value="1"/>
</dbReference>
<keyword evidence="5" id="KW-0539">Nucleus</keyword>
<gene>
    <name evidence="10" type="ORF">HKI87_05g35190</name>
</gene>
<dbReference type="Pfam" id="PF10996">
    <property type="entry name" value="Beta-Casp"/>
    <property type="match status" value="1"/>
</dbReference>
<dbReference type="InterPro" id="IPR050698">
    <property type="entry name" value="MBL"/>
</dbReference>
<dbReference type="PANTHER" id="PTHR11203:SF11">
    <property type="entry name" value="CLEAVAGE AND POLYADENYLATION SPECIFICITY FACTOR SUBUNIT 3"/>
    <property type="match status" value="1"/>
</dbReference>
<evidence type="ECO:0000259" key="8">
    <source>
        <dbReference type="SMART" id="SM01027"/>
    </source>
</evidence>
<evidence type="ECO:0000256" key="3">
    <source>
        <dbReference type="ARBA" id="ARBA00022722"/>
    </source>
</evidence>
<comment type="subcellular location">
    <subcellularLocation>
        <location evidence="1">Nucleus</location>
    </subcellularLocation>
</comment>
<dbReference type="Gene3D" id="3.60.15.10">
    <property type="entry name" value="Ribonuclease Z/Hydroxyacylglutathione hydrolase-like"/>
    <property type="match status" value="1"/>
</dbReference>
<feature type="domain" description="Pre-mRNA 3'-end-processing endonuclease polyadenylation factor C-term" evidence="9">
    <location>
        <begin position="497"/>
        <end position="717"/>
    </location>
</feature>
<dbReference type="Gene3D" id="3.40.50.10890">
    <property type="match status" value="1"/>
</dbReference>
<accession>A0AAX4P7A7</accession>
<dbReference type="SMART" id="SM01098">
    <property type="entry name" value="CPSF73-100_C"/>
    <property type="match status" value="1"/>
</dbReference>
<feature type="domain" description="Beta-Casp" evidence="8">
    <location>
        <begin position="266"/>
        <end position="387"/>
    </location>
</feature>
<dbReference type="InterPro" id="IPR001279">
    <property type="entry name" value="Metallo-B-lactamas"/>
</dbReference>
<keyword evidence="4" id="KW-0378">Hydrolase</keyword>
<protein>
    <submittedName>
        <fullName evidence="10">Subunit 3-I of mRNA cleavage and polyadenylation specificity factor</fullName>
    </submittedName>
</protein>
<organism evidence="10 11">
    <name type="scientific">Chloropicon roscoffensis</name>
    <dbReference type="NCBI Taxonomy" id="1461544"/>
    <lineage>
        <taxon>Eukaryota</taxon>
        <taxon>Viridiplantae</taxon>
        <taxon>Chlorophyta</taxon>
        <taxon>Chloropicophyceae</taxon>
        <taxon>Chloropicales</taxon>
        <taxon>Chloropicaceae</taxon>
        <taxon>Chloropicon</taxon>
    </lineage>
</organism>
<evidence type="ECO:0000256" key="2">
    <source>
        <dbReference type="ARBA" id="ARBA00022664"/>
    </source>
</evidence>
<dbReference type="Pfam" id="PF07521">
    <property type="entry name" value="RMMBL"/>
    <property type="match status" value="1"/>
</dbReference>
<evidence type="ECO:0000259" key="7">
    <source>
        <dbReference type="SMART" id="SM00849"/>
    </source>
</evidence>
<proteinExistence type="predicted"/>
<dbReference type="SMART" id="SM01027">
    <property type="entry name" value="Beta-Casp"/>
    <property type="match status" value="1"/>
</dbReference>